<dbReference type="AlphaFoldDB" id="A0A345Z403"/>
<reference evidence="3 4" key="1">
    <citation type="submission" date="2018-07" db="EMBL/GenBank/DDBJ databases">
        <title>Complete genome sequence of Spiroplasma alleghenense PLHS-1 (ATCC 51752).</title>
        <authorList>
            <person name="Chou L."/>
            <person name="Lee T.-Y."/>
            <person name="Tsai Y.-M."/>
            <person name="Kuo C.-H."/>
        </authorList>
    </citation>
    <scope>NUCLEOTIDE SEQUENCE [LARGE SCALE GENOMIC DNA]</scope>
    <source>
        <strain evidence="3 4">PLHS-1</strain>
    </source>
</reference>
<organism evidence="3 4">
    <name type="scientific">Spiroplasma alleghenense</name>
    <dbReference type="NCBI Taxonomy" id="216931"/>
    <lineage>
        <taxon>Bacteria</taxon>
        <taxon>Bacillati</taxon>
        <taxon>Mycoplasmatota</taxon>
        <taxon>Mollicutes</taxon>
        <taxon>Entomoplasmatales</taxon>
        <taxon>Spiroplasmataceae</taxon>
        <taxon>Spiroplasma</taxon>
    </lineage>
</organism>
<evidence type="ECO:0000259" key="2">
    <source>
        <dbReference type="Pfam" id="PF12146"/>
    </source>
</evidence>
<keyword evidence="1" id="KW-0472">Membrane</keyword>
<feature type="transmembrane region" description="Helical" evidence="1">
    <location>
        <begin position="6"/>
        <end position="33"/>
    </location>
</feature>
<evidence type="ECO:0000313" key="4">
    <source>
        <dbReference type="Proteomes" id="UP000254792"/>
    </source>
</evidence>
<dbReference type="Proteomes" id="UP000254792">
    <property type="component" value="Chromosome"/>
</dbReference>
<dbReference type="Gene3D" id="3.40.50.1820">
    <property type="entry name" value="alpha/beta hydrolase"/>
    <property type="match status" value="1"/>
</dbReference>
<evidence type="ECO:0000256" key="1">
    <source>
        <dbReference type="SAM" id="Phobius"/>
    </source>
</evidence>
<gene>
    <name evidence="3" type="ORF">SALLE_v1c06620</name>
</gene>
<keyword evidence="1" id="KW-1133">Transmembrane helix</keyword>
<dbReference type="SUPFAM" id="SSF53474">
    <property type="entry name" value="alpha/beta-Hydrolases"/>
    <property type="match status" value="1"/>
</dbReference>
<proteinExistence type="predicted"/>
<dbReference type="RefSeq" id="WP_115558234.1">
    <property type="nucleotide sequence ID" value="NZ_CP031376.1"/>
</dbReference>
<protein>
    <recommendedName>
        <fullName evidence="2">Serine aminopeptidase S33 domain-containing protein</fullName>
    </recommendedName>
</protein>
<sequence length="310" mass="35692">MTFIEAIYIFLYAALGFFAFVALLAIVIKLITFNSLKNKSSKKQIPELVKKKCFINSDQYELNWMGEINPKGEKIILCLHDLGYSSKQFDNLELYMLKNKPLNSVIGFDLRNYGKNKNDDQRNLGAYLSDVKEVVDYISNKYPSQKIIILASGFGTLTIQSIIKHERVEKIILLAICTQLIYSYTLSMRFKIFLGTIFSSQKLINLNYNPADLTDNKSEIKNYQACLEVAGAISVRELFQFRVLSNKFWKSIMENQDKITIIQGDNDKLVNPKIFAKKILGFNKENFKILQNTRHLILSEKQAESIFESI</sequence>
<dbReference type="InterPro" id="IPR022742">
    <property type="entry name" value="Hydrolase_4"/>
</dbReference>
<dbReference type="KEGG" id="salx:SALLE_v1c06620"/>
<evidence type="ECO:0000313" key="3">
    <source>
        <dbReference type="EMBL" id="AXK51332.1"/>
    </source>
</evidence>
<dbReference type="EMBL" id="CP031376">
    <property type="protein sequence ID" value="AXK51332.1"/>
    <property type="molecule type" value="Genomic_DNA"/>
</dbReference>
<feature type="domain" description="Serine aminopeptidase S33" evidence="2">
    <location>
        <begin position="73"/>
        <end position="302"/>
    </location>
</feature>
<dbReference type="InterPro" id="IPR029058">
    <property type="entry name" value="AB_hydrolase_fold"/>
</dbReference>
<dbReference type="OrthoDB" id="390246at2"/>
<keyword evidence="1" id="KW-0812">Transmembrane</keyword>
<accession>A0A345Z403</accession>
<name>A0A345Z403_9MOLU</name>
<dbReference type="Pfam" id="PF12146">
    <property type="entry name" value="Hydrolase_4"/>
    <property type="match status" value="1"/>
</dbReference>
<keyword evidence="4" id="KW-1185">Reference proteome</keyword>